<accession>A0A7L4ZK94</accession>
<feature type="signal peptide" evidence="1">
    <location>
        <begin position="1"/>
        <end position="20"/>
    </location>
</feature>
<evidence type="ECO:0000256" key="1">
    <source>
        <dbReference type="SAM" id="SignalP"/>
    </source>
</evidence>
<reference evidence="2 3" key="1">
    <citation type="journal article" date="2013" name="Int. J. Syst. Evol. Microbiol.">
        <title>Kordia antarctica sp. nov., isolated from Antarctic seawater.</title>
        <authorList>
            <person name="Baek K."/>
            <person name="Choi A."/>
            <person name="Kang I."/>
            <person name="Lee K."/>
            <person name="Cho J.C."/>
        </authorList>
    </citation>
    <scope>NUCLEOTIDE SEQUENCE [LARGE SCALE GENOMIC DNA]</scope>
    <source>
        <strain evidence="2 3">IMCC3317</strain>
    </source>
</reference>
<dbReference type="KEGG" id="kan:IMCC3317_16960"/>
<feature type="chain" id="PRO_5029908245" description="Outer membrane protein beta-barrel domain-containing protein" evidence="1">
    <location>
        <begin position="21"/>
        <end position="209"/>
    </location>
</feature>
<evidence type="ECO:0008006" key="4">
    <source>
        <dbReference type="Google" id="ProtNLM"/>
    </source>
</evidence>
<protein>
    <recommendedName>
        <fullName evidence="4">Outer membrane protein beta-barrel domain-containing protein</fullName>
    </recommendedName>
</protein>
<dbReference type="RefSeq" id="WP_160129049.1">
    <property type="nucleotide sequence ID" value="NZ_CP019288.1"/>
</dbReference>
<proteinExistence type="predicted"/>
<evidence type="ECO:0000313" key="2">
    <source>
        <dbReference type="EMBL" id="QHI36334.1"/>
    </source>
</evidence>
<name>A0A7L4ZK94_9FLAO</name>
<dbReference type="EMBL" id="CP019288">
    <property type="protein sequence ID" value="QHI36334.1"/>
    <property type="molecule type" value="Genomic_DNA"/>
</dbReference>
<keyword evidence="3" id="KW-1185">Reference proteome</keyword>
<dbReference type="Proteomes" id="UP000464657">
    <property type="component" value="Chromosome"/>
</dbReference>
<gene>
    <name evidence="2" type="ORF">IMCC3317_16960</name>
</gene>
<dbReference type="AlphaFoldDB" id="A0A7L4ZK94"/>
<keyword evidence="1" id="KW-0732">Signal</keyword>
<sequence length="209" mass="23056">MKHVISILVTVFLSLSFATAQNDSSIFDSFDNATFAIGGGIFMPQGQLSNYFGTAPFLEISGNFPLRRKRAISLTLQVVVPNQKDDFLYRRTIDTIQAKSTMMLNFTVNFKKSLHTTAKGNLELKLGLGVSAITTDARNPFYSGDEGEEKYETVSAVLFSPGLEYQYKFSEGNKFVIGVSVNYAPYKVEGAVRENIGGLALVPKISYVF</sequence>
<organism evidence="2 3">
    <name type="scientific">Kordia antarctica</name>
    <dbReference type="NCBI Taxonomy" id="1218801"/>
    <lineage>
        <taxon>Bacteria</taxon>
        <taxon>Pseudomonadati</taxon>
        <taxon>Bacteroidota</taxon>
        <taxon>Flavobacteriia</taxon>
        <taxon>Flavobacteriales</taxon>
        <taxon>Flavobacteriaceae</taxon>
        <taxon>Kordia</taxon>
    </lineage>
</organism>
<dbReference type="OrthoDB" id="1417399at2"/>
<evidence type="ECO:0000313" key="3">
    <source>
        <dbReference type="Proteomes" id="UP000464657"/>
    </source>
</evidence>